<reference evidence="8" key="1">
    <citation type="submission" date="2006-10" db="EMBL/GenBank/DDBJ databases">
        <authorList>
            <person name="Amadeo P."/>
            <person name="Zhao Q."/>
            <person name="Wortman J."/>
            <person name="Fraser-Liggett C."/>
            <person name="Carlton J."/>
        </authorList>
    </citation>
    <scope>NUCLEOTIDE SEQUENCE</scope>
    <source>
        <strain evidence="8">G3</strain>
    </source>
</reference>
<dbReference type="PANTHER" id="PTHR12968">
    <property type="entry name" value="B9 DOMAIN-CONTAINING"/>
    <property type="match status" value="1"/>
</dbReference>
<evidence type="ECO:0000256" key="6">
    <source>
        <dbReference type="ARBA" id="ARBA00038411"/>
    </source>
</evidence>
<comment type="subcellular location">
    <subcellularLocation>
        <location evidence="1">Cytoplasm</location>
        <location evidence="1">Cytoskeleton</location>
        <location evidence="1">Cilium basal body</location>
    </subcellularLocation>
</comment>
<dbReference type="GO" id="GO:0036038">
    <property type="term" value="C:MKS complex"/>
    <property type="evidence" value="ECO:0000318"/>
    <property type="project" value="GO_Central"/>
</dbReference>
<reference evidence="8" key="2">
    <citation type="journal article" date="2007" name="Science">
        <title>Draft genome sequence of the sexually transmitted pathogen Trichomonas vaginalis.</title>
        <authorList>
            <person name="Carlton J.M."/>
            <person name="Hirt R.P."/>
            <person name="Silva J.C."/>
            <person name="Delcher A.L."/>
            <person name="Schatz M."/>
            <person name="Zhao Q."/>
            <person name="Wortman J.R."/>
            <person name="Bidwell S.L."/>
            <person name="Alsmark U.C.M."/>
            <person name="Besteiro S."/>
            <person name="Sicheritz-Ponten T."/>
            <person name="Noel C.J."/>
            <person name="Dacks J.B."/>
            <person name="Foster P.G."/>
            <person name="Simillion C."/>
            <person name="Van de Peer Y."/>
            <person name="Miranda-Saavedra D."/>
            <person name="Barton G.J."/>
            <person name="Westrop G.D."/>
            <person name="Mueller S."/>
            <person name="Dessi D."/>
            <person name="Fiori P.L."/>
            <person name="Ren Q."/>
            <person name="Paulsen I."/>
            <person name="Zhang H."/>
            <person name="Bastida-Corcuera F.D."/>
            <person name="Simoes-Barbosa A."/>
            <person name="Brown M.T."/>
            <person name="Hayes R.D."/>
            <person name="Mukherjee M."/>
            <person name="Okumura C.Y."/>
            <person name="Schneider R."/>
            <person name="Smith A.J."/>
            <person name="Vanacova S."/>
            <person name="Villalvazo M."/>
            <person name="Haas B.J."/>
            <person name="Pertea M."/>
            <person name="Feldblyum T.V."/>
            <person name="Utterback T.R."/>
            <person name="Shu C.L."/>
            <person name="Osoegawa K."/>
            <person name="de Jong P.J."/>
            <person name="Hrdy I."/>
            <person name="Horvathova L."/>
            <person name="Zubacova Z."/>
            <person name="Dolezal P."/>
            <person name="Malik S.B."/>
            <person name="Logsdon J.M. Jr."/>
            <person name="Henze K."/>
            <person name="Gupta A."/>
            <person name="Wang C.C."/>
            <person name="Dunne R.L."/>
            <person name="Upcroft J.A."/>
            <person name="Upcroft P."/>
            <person name="White O."/>
            <person name="Salzberg S.L."/>
            <person name="Tang P."/>
            <person name="Chiu C.-H."/>
            <person name="Lee Y.-S."/>
            <person name="Embley T.M."/>
            <person name="Coombs G.H."/>
            <person name="Mottram J.C."/>
            <person name="Tachezy J."/>
            <person name="Fraser-Liggett C.M."/>
            <person name="Johnson P.J."/>
        </authorList>
    </citation>
    <scope>NUCLEOTIDE SEQUENCE [LARGE SCALE GENOMIC DNA]</scope>
    <source>
        <strain evidence="8">G3</strain>
    </source>
</reference>
<evidence type="ECO:0000256" key="7">
    <source>
        <dbReference type="ARBA" id="ARBA00039274"/>
    </source>
</evidence>
<name>A2DAA6_TRIV3</name>
<comment type="similarity">
    <text evidence="6">Belongs to the B9D family.</text>
</comment>
<sequence>MAQPINIHLTAQGTIDKCSTNSSCDMYVKFGFVSGQDWEAYAGSKAGISYTTHVNSRHEAIFNYPLGISLKTQTPYGWPQIVLAVYGLNSFGNDKIVGYGAIHLPMKQGLHKLKVPLFAPKAESFFQKISAYFTGLYPELIETNLVAQCPNREVMKTHSSGFVELTLNMVMNELEQFQLKV</sequence>
<evidence type="ECO:0000313" key="9">
    <source>
        <dbReference type="Proteomes" id="UP000001542"/>
    </source>
</evidence>
<organism evidence="8 9">
    <name type="scientific">Trichomonas vaginalis (strain ATCC PRA-98 / G3)</name>
    <dbReference type="NCBI Taxonomy" id="412133"/>
    <lineage>
        <taxon>Eukaryota</taxon>
        <taxon>Metamonada</taxon>
        <taxon>Parabasalia</taxon>
        <taxon>Trichomonadida</taxon>
        <taxon>Trichomonadidae</taxon>
        <taxon>Trichomonas</taxon>
    </lineage>
</organism>
<keyword evidence="2" id="KW-0963">Cytoplasm</keyword>
<protein>
    <recommendedName>
        <fullName evidence="7">B9 domain-containing protein 1</fullName>
    </recommendedName>
</protein>
<evidence type="ECO:0000256" key="2">
    <source>
        <dbReference type="ARBA" id="ARBA00022490"/>
    </source>
</evidence>
<evidence type="ECO:0000256" key="5">
    <source>
        <dbReference type="ARBA" id="ARBA00023273"/>
    </source>
</evidence>
<evidence type="ECO:0000256" key="4">
    <source>
        <dbReference type="ARBA" id="ARBA00023212"/>
    </source>
</evidence>
<dbReference type="RefSeq" id="XP_001583740.1">
    <property type="nucleotide sequence ID" value="XM_001583690.1"/>
</dbReference>
<dbReference type="GO" id="GO:0060271">
    <property type="term" value="P:cilium assembly"/>
    <property type="evidence" value="ECO:0000318"/>
    <property type="project" value="GO_Central"/>
</dbReference>
<dbReference type="STRING" id="5722.A2DAA6"/>
<dbReference type="OrthoDB" id="431939at2759"/>
<dbReference type="PROSITE" id="PS51381">
    <property type="entry name" value="C2_B9"/>
    <property type="match status" value="1"/>
</dbReference>
<evidence type="ECO:0000256" key="1">
    <source>
        <dbReference type="ARBA" id="ARBA00004120"/>
    </source>
</evidence>
<evidence type="ECO:0000313" key="8">
    <source>
        <dbReference type="EMBL" id="EAY22754.1"/>
    </source>
</evidence>
<keyword evidence="3" id="KW-0970">Cilium biogenesis/degradation</keyword>
<keyword evidence="5" id="KW-0966">Cell projection</keyword>
<evidence type="ECO:0000256" key="3">
    <source>
        <dbReference type="ARBA" id="ARBA00022794"/>
    </source>
</evidence>
<dbReference type="KEGG" id="tva:5468312"/>
<gene>
    <name evidence="8" type="ORF">TVAG_476830</name>
</gene>
<dbReference type="PANTHER" id="PTHR12968:SF1">
    <property type="entry name" value="B9 DOMAIN-CONTAINING PROTEIN 1"/>
    <property type="match status" value="1"/>
</dbReference>
<keyword evidence="9" id="KW-1185">Reference proteome</keyword>
<dbReference type="eggNOG" id="KOG4027">
    <property type="taxonomic scope" value="Eukaryota"/>
</dbReference>
<dbReference type="AlphaFoldDB" id="A2DAA6"/>
<dbReference type="VEuPathDB" id="TrichDB:TVAGG3_0266890"/>
<accession>A2DAA6</accession>
<dbReference type="InParanoid" id="A2DAA6"/>
<dbReference type="Pfam" id="PF07162">
    <property type="entry name" value="B9-C2"/>
    <property type="match status" value="1"/>
</dbReference>
<dbReference type="Proteomes" id="UP000001542">
    <property type="component" value="Unassembled WGS sequence"/>
</dbReference>
<proteinExistence type="inferred from homology"/>
<dbReference type="VEuPathDB" id="TrichDB:TVAG_476830"/>
<dbReference type="OMA" id="DWAPTAX"/>
<dbReference type="InterPro" id="IPR010796">
    <property type="entry name" value="C2_B9-type_dom"/>
</dbReference>
<keyword evidence="4" id="KW-0206">Cytoskeleton</keyword>
<dbReference type="EMBL" id="DS113182">
    <property type="protein sequence ID" value="EAY22754.1"/>
    <property type="molecule type" value="Genomic_DNA"/>
</dbReference>